<evidence type="ECO:0000256" key="7">
    <source>
        <dbReference type="ARBA" id="ARBA00039150"/>
    </source>
</evidence>
<evidence type="ECO:0000256" key="8">
    <source>
        <dbReference type="ARBA" id="ARBA00049527"/>
    </source>
</evidence>
<organism evidence="10 11">
    <name type="scientific">Cherax quadricarinatus</name>
    <name type="common">Australian red claw crayfish</name>
    <dbReference type="NCBI Taxonomy" id="27406"/>
    <lineage>
        <taxon>Eukaryota</taxon>
        <taxon>Metazoa</taxon>
        <taxon>Ecdysozoa</taxon>
        <taxon>Arthropoda</taxon>
        <taxon>Crustacea</taxon>
        <taxon>Multicrustacea</taxon>
        <taxon>Malacostraca</taxon>
        <taxon>Eumalacostraca</taxon>
        <taxon>Eucarida</taxon>
        <taxon>Decapoda</taxon>
        <taxon>Pleocyemata</taxon>
        <taxon>Astacidea</taxon>
        <taxon>Parastacoidea</taxon>
        <taxon>Parastacidae</taxon>
        <taxon>Cherax</taxon>
    </lineage>
</organism>
<sequence length="302" mass="35002">MTFKVGRHEILIRGQPTEVLSLGQSLNESPENIILIIPGNPGLASFYIDFMQTIYSSLKETHSIWAISHAGHCHTSHISAWPDSNNVYNLEEQINHKIAFIQDHIPQQAKVTLIGHSIGCQIILRLLQYFDSKSEVTIVKSFLLFPTVERLRNTPNGQRFWPMLCYLRWLVIFLTACLYVLPVKVREKMLLWFFKGRQVPDCSIQATIQLFQPKVMQNVLWMAYHELLQVHEADTEAIDKHKDKIVLYYGAMDGWCPRIYRDELKLKVEGVNAILCEDGYQHAFVLEYSEPMGQKIVEWVRS</sequence>
<feature type="transmembrane region" description="Helical" evidence="9">
    <location>
        <begin position="160"/>
        <end position="181"/>
    </location>
</feature>
<dbReference type="GO" id="GO:0019915">
    <property type="term" value="P:lipid storage"/>
    <property type="evidence" value="ECO:0007669"/>
    <property type="project" value="InterPro"/>
</dbReference>
<evidence type="ECO:0000313" key="11">
    <source>
        <dbReference type="Proteomes" id="UP001445076"/>
    </source>
</evidence>
<keyword evidence="11" id="KW-1185">Reference proteome</keyword>
<dbReference type="PANTHER" id="PTHR13390:SF0">
    <property type="entry name" value="LIPID DROPLET-ASSOCIATED HYDROLASE"/>
    <property type="match status" value="1"/>
</dbReference>
<evidence type="ECO:0000256" key="1">
    <source>
        <dbReference type="ARBA" id="ARBA00004502"/>
    </source>
</evidence>
<keyword evidence="9" id="KW-1133">Transmembrane helix</keyword>
<protein>
    <recommendedName>
        <fullName evidence="3">Lipid droplet-associated hydrolase</fullName>
        <ecNumber evidence="7">3.1.1.13</ecNumber>
    </recommendedName>
    <alternativeName>
        <fullName evidence="6">Lipid droplet-associated serine hydrolase</fullName>
    </alternativeName>
</protein>
<dbReference type="EMBL" id="JARKIK010000001">
    <property type="protein sequence ID" value="KAK8754011.1"/>
    <property type="molecule type" value="Genomic_DNA"/>
</dbReference>
<keyword evidence="4" id="KW-0551">Lipid droplet</keyword>
<comment type="catalytic activity">
    <reaction evidence="8">
        <text>a cholesterol ester + H2O = cholesterol + a fatty acid + H(+)</text>
        <dbReference type="Rhea" id="RHEA:36403"/>
        <dbReference type="ChEBI" id="CHEBI:15377"/>
        <dbReference type="ChEBI" id="CHEBI:15378"/>
        <dbReference type="ChEBI" id="CHEBI:16113"/>
        <dbReference type="ChEBI" id="CHEBI:17002"/>
        <dbReference type="ChEBI" id="CHEBI:28868"/>
        <dbReference type="EC" id="3.1.1.13"/>
    </reaction>
    <physiologicalReaction direction="left-to-right" evidence="8">
        <dbReference type="Rhea" id="RHEA:36404"/>
    </physiologicalReaction>
</comment>
<keyword evidence="5" id="KW-0378">Hydrolase</keyword>
<dbReference type="GO" id="GO:0004771">
    <property type="term" value="F:sterol ester esterase activity"/>
    <property type="evidence" value="ECO:0007669"/>
    <property type="project" value="UniProtKB-EC"/>
</dbReference>
<dbReference type="SUPFAM" id="SSF53474">
    <property type="entry name" value="alpha/beta-Hydrolases"/>
    <property type="match status" value="1"/>
</dbReference>
<evidence type="ECO:0000256" key="2">
    <source>
        <dbReference type="ARBA" id="ARBA00008300"/>
    </source>
</evidence>
<dbReference type="InterPro" id="IPR029058">
    <property type="entry name" value="AB_hydrolase_fold"/>
</dbReference>
<comment type="subcellular location">
    <subcellularLocation>
        <location evidence="1">Lipid droplet</location>
    </subcellularLocation>
</comment>
<comment type="similarity">
    <text evidence="2">Belongs to the AB hydrolase superfamily. LDAH family.</text>
</comment>
<evidence type="ECO:0000256" key="5">
    <source>
        <dbReference type="ARBA" id="ARBA00022801"/>
    </source>
</evidence>
<comment type="caution">
    <text evidence="10">The sequence shown here is derived from an EMBL/GenBank/DDBJ whole genome shotgun (WGS) entry which is preliminary data.</text>
</comment>
<name>A0AAW0YR75_CHEQU</name>
<proteinExistence type="inferred from homology"/>
<gene>
    <name evidence="10" type="ORF">OTU49_007831</name>
</gene>
<dbReference type="Pfam" id="PF10230">
    <property type="entry name" value="LIDHydrolase"/>
    <property type="match status" value="1"/>
</dbReference>
<reference evidence="10 11" key="1">
    <citation type="journal article" date="2024" name="BMC Genomics">
        <title>Genome assembly of redclaw crayfish (Cherax quadricarinatus) provides insights into its immune adaptation and hypoxia tolerance.</title>
        <authorList>
            <person name="Liu Z."/>
            <person name="Zheng J."/>
            <person name="Li H."/>
            <person name="Fang K."/>
            <person name="Wang S."/>
            <person name="He J."/>
            <person name="Zhou D."/>
            <person name="Weng S."/>
            <person name="Chi M."/>
            <person name="Gu Z."/>
            <person name="He J."/>
            <person name="Li F."/>
            <person name="Wang M."/>
        </authorList>
    </citation>
    <scope>NUCLEOTIDE SEQUENCE [LARGE SCALE GENOMIC DNA]</scope>
    <source>
        <strain evidence="10">ZL_2023a</strain>
    </source>
</reference>
<accession>A0AAW0YR75</accession>
<evidence type="ECO:0000313" key="10">
    <source>
        <dbReference type="EMBL" id="KAK8754011.1"/>
    </source>
</evidence>
<evidence type="ECO:0000256" key="9">
    <source>
        <dbReference type="SAM" id="Phobius"/>
    </source>
</evidence>
<dbReference type="PANTHER" id="PTHR13390">
    <property type="entry name" value="LIPASE"/>
    <property type="match status" value="1"/>
</dbReference>
<dbReference type="Proteomes" id="UP001445076">
    <property type="component" value="Unassembled WGS sequence"/>
</dbReference>
<keyword evidence="9" id="KW-0472">Membrane</keyword>
<dbReference type="Gene3D" id="3.40.50.1820">
    <property type="entry name" value="alpha/beta hydrolase"/>
    <property type="match status" value="1"/>
</dbReference>
<dbReference type="GO" id="GO:0005811">
    <property type="term" value="C:lipid droplet"/>
    <property type="evidence" value="ECO:0007669"/>
    <property type="project" value="UniProtKB-SubCell"/>
</dbReference>
<evidence type="ECO:0000256" key="6">
    <source>
        <dbReference type="ARBA" id="ARBA00031924"/>
    </source>
</evidence>
<evidence type="ECO:0000256" key="4">
    <source>
        <dbReference type="ARBA" id="ARBA00022677"/>
    </source>
</evidence>
<dbReference type="InterPro" id="IPR019363">
    <property type="entry name" value="LDAH"/>
</dbReference>
<evidence type="ECO:0000256" key="3">
    <source>
        <dbReference type="ARBA" id="ARBA00019242"/>
    </source>
</evidence>
<dbReference type="EC" id="3.1.1.13" evidence="7"/>
<dbReference type="AlphaFoldDB" id="A0AAW0YR75"/>
<keyword evidence="9" id="KW-0812">Transmembrane</keyword>